<evidence type="ECO:0000256" key="6">
    <source>
        <dbReference type="ARBA" id="ARBA00022833"/>
    </source>
</evidence>
<feature type="domain" description="Roquin II" evidence="7">
    <location>
        <begin position="251"/>
        <end position="302"/>
    </location>
</feature>
<evidence type="ECO:0000313" key="10">
    <source>
        <dbReference type="WBParaSite" id="EEL_0000028401-mRNA-1"/>
    </source>
</evidence>
<comment type="catalytic activity">
    <reaction evidence="1">
        <text>S-ubiquitinyl-[E2 ubiquitin-conjugating enzyme]-L-cysteine + [acceptor protein]-L-lysine = [E2 ubiquitin-conjugating enzyme]-L-cysteine + N(6)-ubiquitinyl-[acceptor protein]-L-lysine.</text>
        <dbReference type="EC" id="2.3.2.27"/>
    </reaction>
</comment>
<sequence length="734" mass="82274">LNIFQLFSSKKLPINLVCGHTICYDCLKELHTNSCPLDQAVISIPFEKLPPNLALLSVLSECNNNKPEICQELSEEYRHIESILVQLASYLHPVECLFGGSVWSDELSRPMQRKLVSLLCYQLVEYKGLQRALKTARALAERALSELIIYHQDNSNVSATLWSAVRARGCQFLGPAMQEEVLKLILLILSEGALMSRKTLVLYIVQTLREDYPQASKTCIGHVVQLLYRAGCFNVLKREGESSLMQLKAQFSDYDALRREHDTQIVQVAFEQGLRISPDQWSTLLYGDQHHRSHMQSIIDKVSYLDFKNYFSLQSVQNFEQQINDLKAAVESSSDREMLTPTFEHFERFANFDYSNELSDWTLAVDLFDSLLFIVKTYAQFMRTRSLDKFVPTTKYVRPSMCRQRDRNYKTHFSRNFSNLGDISSNYVYPTDVQCTYTLTKNGLHASTPQIHSHHRPVVVDQIPAEAASSTTVSRLQMAELPPLLTNASPVDSLSAVGNSSFTGAKKSSVNLVQKLIPPIQPLRTPPITLLPLMIPAVNYPISSPSLPATALMQIAVPGSASLPVGVTPIFPVPSSSLQISPARFGRISGSDDVSDKVCSVQYKIPMEPRDLSRLESDVHRVRHSSYVQNGCTPKNNVMDSEQLVLRRRLQFPHHAKGTGTDINTDEDDLQSCKCFRNNSAKLAPVATTIPIVCSVLSRISNTIPASSQAPCTIAHIRDTIKQPLRTPCVQQSQ</sequence>
<dbReference type="GO" id="GO:0000288">
    <property type="term" value="P:nuclear-transcribed mRNA catabolic process, deadenylation-dependent decay"/>
    <property type="evidence" value="ECO:0007669"/>
    <property type="project" value="TreeGrafter"/>
</dbReference>
<dbReference type="GO" id="GO:0061630">
    <property type="term" value="F:ubiquitin protein ligase activity"/>
    <property type="evidence" value="ECO:0007669"/>
    <property type="project" value="UniProtKB-EC"/>
</dbReference>
<name>A0A0R3RFX8_9BILA</name>
<keyword evidence="6" id="KW-0862">Zinc</keyword>
<dbReference type="GO" id="GO:0006511">
    <property type="term" value="P:ubiquitin-dependent protein catabolic process"/>
    <property type="evidence" value="ECO:0007669"/>
    <property type="project" value="TreeGrafter"/>
</dbReference>
<dbReference type="Pfam" id="PF18386">
    <property type="entry name" value="ROQ_II"/>
    <property type="match status" value="1"/>
</dbReference>
<dbReference type="GO" id="GO:0008270">
    <property type="term" value="F:zinc ion binding"/>
    <property type="evidence" value="ECO:0007669"/>
    <property type="project" value="UniProtKB-KW"/>
</dbReference>
<evidence type="ECO:0000313" key="9">
    <source>
        <dbReference type="Proteomes" id="UP000050640"/>
    </source>
</evidence>
<dbReference type="STRING" id="1147741.A0A0R3RFX8"/>
<dbReference type="InterPro" id="IPR048575">
    <property type="entry name" value="Roquin_1_2-like_ROQ"/>
</dbReference>
<evidence type="ECO:0000256" key="1">
    <source>
        <dbReference type="ARBA" id="ARBA00000900"/>
    </source>
</evidence>
<evidence type="ECO:0000256" key="3">
    <source>
        <dbReference type="ARBA" id="ARBA00022679"/>
    </source>
</evidence>
<dbReference type="GO" id="GO:0010494">
    <property type="term" value="C:cytoplasmic stress granule"/>
    <property type="evidence" value="ECO:0007669"/>
    <property type="project" value="TreeGrafter"/>
</dbReference>
<dbReference type="GO" id="GO:0003725">
    <property type="term" value="F:double-stranded RNA binding"/>
    <property type="evidence" value="ECO:0007669"/>
    <property type="project" value="TreeGrafter"/>
</dbReference>
<dbReference type="PROSITE" id="PS00518">
    <property type="entry name" value="ZF_RING_1"/>
    <property type="match status" value="1"/>
</dbReference>
<evidence type="ECO:0000256" key="2">
    <source>
        <dbReference type="ARBA" id="ARBA00012483"/>
    </source>
</evidence>
<evidence type="ECO:0000259" key="8">
    <source>
        <dbReference type="Pfam" id="PF21206"/>
    </source>
</evidence>
<accession>A0A0R3RFX8</accession>
<dbReference type="InterPro" id="IPR041523">
    <property type="entry name" value="ROQ_II"/>
</dbReference>
<proteinExistence type="predicted"/>
<evidence type="ECO:0000256" key="5">
    <source>
        <dbReference type="ARBA" id="ARBA00022771"/>
    </source>
</evidence>
<dbReference type="EC" id="2.3.2.27" evidence="2"/>
<dbReference type="InterPro" id="IPR017907">
    <property type="entry name" value="Znf_RING_CS"/>
</dbReference>
<keyword evidence="3" id="KW-0808">Transferase</keyword>
<dbReference type="SUPFAM" id="SSF57850">
    <property type="entry name" value="RING/U-box"/>
    <property type="match status" value="1"/>
</dbReference>
<dbReference type="GO" id="GO:0003729">
    <property type="term" value="F:mRNA binding"/>
    <property type="evidence" value="ECO:0007669"/>
    <property type="project" value="TreeGrafter"/>
</dbReference>
<reference evidence="10" key="1">
    <citation type="submission" date="2016-04" db="UniProtKB">
        <authorList>
            <consortium name="WormBaseParasite"/>
        </authorList>
    </citation>
    <scope>IDENTIFICATION</scope>
</reference>
<keyword evidence="9" id="KW-1185">Reference proteome</keyword>
<dbReference type="InterPro" id="IPR013083">
    <property type="entry name" value="Znf_RING/FYVE/PHD"/>
</dbReference>
<dbReference type="GO" id="GO:0035613">
    <property type="term" value="F:RNA stem-loop binding"/>
    <property type="evidence" value="ECO:0007669"/>
    <property type="project" value="TreeGrafter"/>
</dbReference>
<keyword evidence="4" id="KW-0479">Metal-binding</keyword>
<dbReference type="Pfam" id="PF21206">
    <property type="entry name" value="Roquin_1_2-like_ROQ"/>
    <property type="match status" value="1"/>
</dbReference>
<dbReference type="InterPro" id="IPR052249">
    <property type="entry name" value="Roquin_domain"/>
</dbReference>
<dbReference type="Gene3D" id="1.20.120.1790">
    <property type="match status" value="1"/>
</dbReference>
<evidence type="ECO:0000256" key="4">
    <source>
        <dbReference type="ARBA" id="ARBA00022723"/>
    </source>
</evidence>
<dbReference type="Gene3D" id="3.30.40.10">
    <property type="entry name" value="Zinc/RING finger domain, C3HC4 (zinc finger)"/>
    <property type="match status" value="1"/>
</dbReference>
<dbReference type="GO" id="GO:0000209">
    <property type="term" value="P:protein polyubiquitination"/>
    <property type="evidence" value="ECO:0007669"/>
    <property type="project" value="TreeGrafter"/>
</dbReference>
<dbReference type="PANTHER" id="PTHR13139">
    <property type="entry name" value="RING FINGER AND CCCH-TYPE ZINC FINGER DOMAIN-CONTAINING PROTEIN"/>
    <property type="match status" value="1"/>
</dbReference>
<dbReference type="Proteomes" id="UP000050640">
    <property type="component" value="Unplaced"/>
</dbReference>
<keyword evidence="5" id="KW-0863">Zinc-finger</keyword>
<organism evidence="9 10">
    <name type="scientific">Elaeophora elaphi</name>
    <dbReference type="NCBI Taxonomy" id="1147741"/>
    <lineage>
        <taxon>Eukaryota</taxon>
        <taxon>Metazoa</taxon>
        <taxon>Ecdysozoa</taxon>
        <taxon>Nematoda</taxon>
        <taxon>Chromadorea</taxon>
        <taxon>Rhabditida</taxon>
        <taxon>Spirurina</taxon>
        <taxon>Spiruromorpha</taxon>
        <taxon>Filarioidea</taxon>
        <taxon>Onchocercidae</taxon>
        <taxon>Elaeophora</taxon>
    </lineage>
</organism>
<feature type="domain" description="Roquin 1/2-like ROQ" evidence="8">
    <location>
        <begin position="161"/>
        <end position="246"/>
    </location>
</feature>
<dbReference type="PANTHER" id="PTHR13139:SF54">
    <property type="entry name" value="RING-TYPE E3 UBIQUITIN TRANSFERASE"/>
    <property type="match status" value="1"/>
</dbReference>
<dbReference type="AlphaFoldDB" id="A0A0R3RFX8"/>
<evidence type="ECO:0000259" key="7">
    <source>
        <dbReference type="Pfam" id="PF18386"/>
    </source>
</evidence>
<dbReference type="WBParaSite" id="EEL_0000028401-mRNA-1">
    <property type="protein sequence ID" value="EEL_0000028401-mRNA-1"/>
    <property type="gene ID" value="EEL_0000028401"/>
</dbReference>
<protein>
    <recommendedName>
        <fullName evidence="2">RING-type E3 ubiquitin transferase</fullName>
        <ecNumber evidence="2">2.3.2.27</ecNumber>
    </recommendedName>
</protein>